<keyword evidence="8" id="KW-1185">Reference proteome</keyword>
<dbReference type="GO" id="GO:0000930">
    <property type="term" value="C:gamma-tubulin complex"/>
    <property type="evidence" value="ECO:0007669"/>
    <property type="project" value="TreeGrafter"/>
</dbReference>
<organism evidence="7 8">
    <name type="scientific">Kipferlia bialata</name>
    <dbReference type="NCBI Taxonomy" id="797122"/>
    <lineage>
        <taxon>Eukaryota</taxon>
        <taxon>Metamonada</taxon>
        <taxon>Carpediemonas-like organisms</taxon>
        <taxon>Kipferlia</taxon>
    </lineage>
</organism>
<reference evidence="7 8" key="1">
    <citation type="journal article" date="2018" name="PLoS ONE">
        <title>The draft genome of Kipferlia bialata reveals reductive genome evolution in fornicate parasites.</title>
        <authorList>
            <person name="Tanifuji G."/>
            <person name="Takabayashi S."/>
            <person name="Kume K."/>
            <person name="Takagi M."/>
            <person name="Nakayama T."/>
            <person name="Kamikawa R."/>
            <person name="Inagaki Y."/>
            <person name="Hashimoto T."/>
        </authorList>
    </citation>
    <scope>NUCLEOTIDE SEQUENCE [LARGE SCALE GENOMIC DNA]</scope>
    <source>
        <strain evidence="7">NY0173</strain>
    </source>
</reference>
<dbReference type="GO" id="GO:0005874">
    <property type="term" value="C:microtubule"/>
    <property type="evidence" value="ECO:0007669"/>
    <property type="project" value="UniProtKB-KW"/>
</dbReference>
<dbReference type="GO" id="GO:0051225">
    <property type="term" value="P:spindle assembly"/>
    <property type="evidence" value="ECO:0007669"/>
    <property type="project" value="TreeGrafter"/>
</dbReference>
<dbReference type="EMBL" id="BDIP01004276">
    <property type="protein sequence ID" value="GIQ88666.1"/>
    <property type="molecule type" value="Genomic_DNA"/>
</dbReference>
<evidence type="ECO:0000256" key="4">
    <source>
        <dbReference type="ARBA" id="ARBA00022701"/>
    </source>
</evidence>
<dbReference type="GO" id="GO:0031122">
    <property type="term" value="P:cytoplasmic microtubule organization"/>
    <property type="evidence" value="ECO:0007669"/>
    <property type="project" value="TreeGrafter"/>
</dbReference>
<dbReference type="Pfam" id="PF04130">
    <property type="entry name" value="GCP_C_terminal"/>
    <property type="match status" value="1"/>
</dbReference>
<sequence length="149" mass="17114">ESGDFFTTFIQSSMGELEKKVKDMSHTRVDQHLESALKMTTAQFDPHHERLRVEFCDSAFSDHLNKLHNLPAKPNPTHPQDLAGYSAITLTMSLDPIHRLVFDNGTMQKYEMLCRRLIQASIARHKLSSTFKSHHQLTKQWAHLDDVSS</sequence>
<dbReference type="GO" id="GO:0051321">
    <property type="term" value="P:meiotic cell cycle"/>
    <property type="evidence" value="ECO:0007669"/>
    <property type="project" value="TreeGrafter"/>
</dbReference>
<keyword evidence="3" id="KW-0963">Cytoplasm</keyword>
<accession>A0A9K3D4I1</accession>
<protein>
    <submittedName>
        <fullName evidence="7">Gamma-tubulin complex component protein</fullName>
    </submittedName>
</protein>
<dbReference type="GO" id="GO:0007020">
    <property type="term" value="P:microtubule nucleation"/>
    <property type="evidence" value="ECO:0007669"/>
    <property type="project" value="InterPro"/>
</dbReference>
<keyword evidence="5" id="KW-0206">Cytoskeleton</keyword>
<dbReference type="Gene3D" id="1.20.120.1900">
    <property type="entry name" value="Gamma-tubulin complex, C-terminal domain"/>
    <property type="match status" value="1"/>
</dbReference>
<feature type="domain" description="Gamma tubulin complex component C-terminal" evidence="6">
    <location>
        <begin position="2"/>
        <end position="140"/>
    </location>
</feature>
<evidence type="ECO:0000259" key="6">
    <source>
        <dbReference type="Pfam" id="PF04130"/>
    </source>
</evidence>
<evidence type="ECO:0000256" key="3">
    <source>
        <dbReference type="ARBA" id="ARBA00022490"/>
    </source>
</evidence>
<dbReference type="AlphaFoldDB" id="A0A9K3D4I1"/>
<dbReference type="InterPro" id="IPR007259">
    <property type="entry name" value="GCP"/>
</dbReference>
<keyword evidence="4" id="KW-0493">Microtubule</keyword>
<dbReference type="PANTHER" id="PTHR19302">
    <property type="entry name" value="GAMMA TUBULIN COMPLEX PROTEIN"/>
    <property type="match status" value="1"/>
</dbReference>
<evidence type="ECO:0000256" key="5">
    <source>
        <dbReference type="ARBA" id="ARBA00023212"/>
    </source>
</evidence>
<evidence type="ECO:0000256" key="2">
    <source>
        <dbReference type="ARBA" id="ARBA00010337"/>
    </source>
</evidence>
<evidence type="ECO:0000313" key="7">
    <source>
        <dbReference type="EMBL" id="GIQ88666.1"/>
    </source>
</evidence>
<evidence type="ECO:0000256" key="1">
    <source>
        <dbReference type="ARBA" id="ARBA00004245"/>
    </source>
</evidence>
<proteinExistence type="inferred from homology"/>
<dbReference type="InterPro" id="IPR042241">
    <property type="entry name" value="GCP_C_sf"/>
</dbReference>
<dbReference type="GO" id="GO:0000278">
    <property type="term" value="P:mitotic cell cycle"/>
    <property type="evidence" value="ECO:0007669"/>
    <property type="project" value="TreeGrafter"/>
</dbReference>
<dbReference type="GO" id="GO:0000922">
    <property type="term" value="C:spindle pole"/>
    <property type="evidence" value="ECO:0007669"/>
    <property type="project" value="InterPro"/>
</dbReference>
<gene>
    <name evidence="7" type="ORF">KIPB_010967</name>
</gene>
<dbReference type="PANTHER" id="PTHR19302:SF13">
    <property type="entry name" value="GAMMA-TUBULIN COMPLEX COMPONENT 2"/>
    <property type="match status" value="1"/>
</dbReference>
<comment type="similarity">
    <text evidence="2">Belongs to the TUBGCP family.</text>
</comment>
<name>A0A9K3D4I1_9EUKA</name>
<dbReference type="Proteomes" id="UP000265618">
    <property type="component" value="Unassembled WGS sequence"/>
</dbReference>
<comment type="subcellular location">
    <subcellularLocation>
        <location evidence="1">Cytoplasm</location>
        <location evidence="1">Cytoskeleton</location>
    </subcellularLocation>
</comment>
<dbReference type="InterPro" id="IPR040457">
    <property type="entry name" value="GCP_C"/>
</dbReference>
<evidence type="ECO:0000313" key="8">
    <source>
        <dbReference type="Proteomes" id="UP000265618"/>
    </source>
</evidence>
<comment type="caution">
    <text evidence="7">The sequence shown here is derived from an EMBL/GenBank/DDBJ whole genome shotgun (WGS) entry which is preliminary data.</text>
</comment>
<dbReference type="GO" id="GO:0051011">
    <property type="term" value="F:microtubule minus-end binding"/>
    <property type="evidence" value="ECO:0007669"/>
    <property type="project" value="TreeGrafter"/>
</dbReference>
<feature type="non-terminal residue" evidence="7">
    <location>
        <position position="1"/>
    </location>
</feature>
<dbReference type="GO" id="GO:0043015">
    <property type="term" value="F:gamma-tubulin binding"/>
    <property type="evidence" value="ECO:0007669"/>
    <property type="project" value="InterPro"/>
</dbReference>